<dbReference type="PANTHER" id="PTHR31949:SF34">
    <property type="entry name" value="EXPRESSED PROTEIN"/>
    <property type="match status" value="1"/>
</dbReference>
<feature type="compositionally biased region" description="Low complexity" evidence="1">
    <location>
        <begin position="361"/>
        <end position="377"/>
    </location>
</feature>
<sequence>MPPSPSPRRSFKEFSHKRGHSFGSILPAKPKDDELRLFTDMQKHERDNFLLEPAEDFDESISKLSYFRDLKLGVNIAARGEYRDFLNADGERNDYDWLLTPPATPLFRSLDDEEDQHIGMAHRGRTQIKPVSISRSSTMENSRRSNRSSASPSRLSPSPRSCSSTVFTRTRSSNSSSRCSPPLAFQPASPSRRSSTPASKTLTPPRRSPSPASRRMTTGSSDPVSNGRRGSSPVKVSHGSSSPKPQGWQSSHPDFSFDAPPNLRTTLSDRPVSRSRGGSPSSFSGLDMNWRGRRQSMSPTPSRRASSSHSNDRDGFSSYSKASATSSAEDDLESTQSIPINYSSSPAVRKNLSVMKPRTIASPKKPSKSFSPSSAPKRSFDSAVWLMDHRKAPQDKFRPLLSSVPSTTFGAVKGNDVHSSMLSHNSSLTASSNLSFEHGVTFGPCMGNDKEQSDVVGERETTPSPVIQDISMLDRLDGLNEGPGCHQCSLSTTQSGPESPSSGRYAESSIEGLNVERSRIPQISCNVASSSEAKHTKMATCTRCGKSFNAIEDDEEVNFCEECALVDEVLFVDPKIQTLEEAHQQNHVTRKSKPCVECEAPHITPDCIEDIKKLSLDSQLVNDEPQSGCLQKCLQSQSTIDTADRMLSQQCGENVAQNLRPHDNGDSPLGNSIDIPSHQCSVSDCQQKEPTPVIECDILRDQTANHHNEVSKGLLESMYESTESVSDTLTIDSSPKKVSGEHLNLKTENTEGAGITVLLWQKSSSNKWPVVEGRPLAATNVLCSETYYTRNSVSMPNRTIGWDSSSAASSIDQGSSRQSVHLERLKSSNRYDFEKSQISSTVSCQSIASMSDVSTSNRSVSVYPRSNAIVDNGFLTDNSESSASRTMICTEELDESCKYTLSSAIECWSAAQAIVNDDIDSFGDVATQNQSTGGMVHKDNSSANSCSSDIKTINTPESLPPDKNCVQETEEGTSAITQCYSVGTKEHPDDECGIDNYQMKYEAVPASNEANMLDDGCVSAISEEDEISATDDNTTEIPGNEESMATVQGSSEQIQRCFTLEEATDTILFCSSIAHDIAYRAATIGQEREQQSELAFAARPTVTMVGQSISRGDSSLKPTNRRMPRHRKRSEGGTVTETAKIEVVTKDPVPVRPVPEILRTSDSIKPPKVESKCNCAIM</sequence>
<feature type="region of interest" description="Disordered" evidence="1">
    <location>
        <begin position="486"/>
        <end position="509"/>
    </location>
</feature>
<keyword evidence="3" id="KW-1185">Reference proteome</keyword>
<feature type="region of interest" description="Disordered" evidence="1">
    <location>
        <begin position="1106"/>
        <end position="1134"/>
    </location>
</feature>
<feature type="compositionally biased region" description="Basic residues" evidence="1">
    <location>
        <begin position="1119"/>
        <end position="1129"/>
    </location>
</feature>
<feature type="compositionally biased region" description="Polar residues" evidence="1">
    <location>
        <begin position="1106"/>
        <end position="1118"/>
    </location>
</feature>
<feature type="compositionally biased region" description="Low complexity" evidence="1">
    <location>
        <begin position="230"/>
        <end position="244"/>
    </location>
</feature>
<feature type="compositionally biased region" description="Low complexity" evidence="1">
    <location>
        <begin position="187"/>
        <end position="218"/>
    </location>
</feature>
<accession>A0ABC8VTN9</accession>
<dbReference type="PANTHER" id="PTHR31949">
    <property type="entry name" value="GASTRIC MUCIN-LIKE PROTEIN"/>
    <property type="match status" value="1"/>
</dbReference>
<feature type="compositionally biased region" description="Polar residues" evidence="1">
    <location>
        <begin position="334"/>
        <end position="346"/>
    </location>
</feature>
<feature type="compositionally biased region" description="Polar residues" evidence="1">
    <location>
        <begin position="1030"/>
        <end position="1048"/>
    </location>
</feature>
<feature type="compositionally biased region" description="Low complexity" evidence="1">
    <location>
        <begin position="147"/>
        <end position="180"/>
    </location>
</feature>
<gene>
    <name evidence="2" type="ORF">URODEC1_LOCUS6621</name>
</gene>
<feature type="compositionally biased region" description="Polar residues" evidence="1">
    <location>
        <begin position="488"/>
        <end position="502"/>
    </location>
</feature>
<evidence type="ECO:0000313" key="2">
    <source>
        <dbReference type="EMBL" id="CAL4896403.1"/>
    </source>
</evidence>
<name>A0ABC8VTN9_9POAL</name>
<evidence type="ECO:0000256" key="1">
    <source>
        <dbReference type="SAM" id="MobiDB-lite"/>
    </source>
</evidence>
<evidence type="ECO:0000313" key="3">
    <source>
        <dbReference type="Proteomes" id="UP001497457"/>
    </source>
</evidence>
<reference evidence="2" key="1">
    <citation type="submission" date="2024-10" db="EMBL/GenBank/DDBJ databases">
        <authorList>
            <person name="Ryan C."/>
        </authorList>
    </citation>
    <scope>NUCLEOTIDE SEQUENCE [LARGE SCALE GENOMIC DNA]</scope>
</reference>
<feature type="compositionally biased region" description="Polar residues" evidence="1">
    <location>
        <begin position="295"/>
        <end position="309"/>
    </location>
</feature>
<dbReference type="AlphaFoldDB" id="A0ABC8VTN9"/>
<feature type="compositionally biased region" description="Low complexity" evidence="1">
    <location>
        <begin position="317"/>
        <end position="327"/>
    </location>
</feature>
<protein>
    <submittedName>
        <fullName evidence="2">Uncharacterized protein</fullName>
    </submittedName>
</protein>
<dbReference type="Proteomes" id="UP001497457">
    <property type="component" value="Chromosome 10rd"/>
</dbReference>
<dbReference type="EMBL" id="OZ075120">
    <property type="protein sequence ID" value="CAL4896403.1"/>
    <property type="molecule type" value="Genomic_DNA"/>
</dbReference>
<feature type="region of interest" description="Disordered" evidence="1">
    <location>
        <begin position="1"/>
        <end position="28"/>
    </location>
</feature>
<feature type="compositionally biased region" description="Low complexity" evidence="1">
    <location>
        <begin position="268"/>
        <end position="285"/>
    </location>
</feature>
<feature type="region of interest" description="Disordered" evidence="1">
    <location>
        <begin position="120"/>
        <end position="377"/>
    </location>
</feature>
<feature type="region of interest" description="Disordered" evidence="1">
    <location>
        <begin position="1028"/>
        <end position="1048"/>
    </location>
</feature>
<organism evidence="2 3">
    <name type="scientific">Urochloa decumbens</name>
    <dbReference type="NCBI Taxonomy" id="240449"/>
    <lineage>
        <taxon>Eukaryota</taxon>
        <taxon>Viridiplantae</taxon>
        <taxon>Streptophyta</taxon>
        <taxon>Embryophyta</taxon>
        <taxon>Tracheophyta</taxon>
        <taxon>Spermatophyta</taxon>
        <taxon>Magnoliopsida</taxon>
        <taxon>Liliopsida</taxon>
        <taxon>Poales</taxon>
        <taxon>Poaceae</taxon>
        <taxon>PACMAD clade</taxon>
        <taxon>Panicoideae</taxon>
        <taxon>Panicodae</taxon>
        <taxon>Paniceae</taxon>
        <taxon>Melinidinae</taxon>
        <taxon>Urochloa</taxon>
    </lineage>
</organism>
<proteinExistence type="predicted"/>